<evidence type="ECO:0000256" key="11">
    <source>
        <dbReference type="RuleBase" id="RU361193"/>
    </source>
</evidence>
<dbReference type="GO" id="GO:0005509">
    <property type="term" value="F:calcium ion binding"/>
    <property type="evidence" value="ECO:0007669"/>
    <property type="project" value="InterPro"/>
</dbReference>
<evidence type="ECO:0000256" key="8">
    <source>
        <dbReference type="PIRSR" id="PIRSR601382-2"/>
    </source>
</evidence>
<evidence type="ECO:0000256" key="12">
    <source>
        <dbReference type="SAM" id="MobiDB-lite"/>
    </source>
</evidence>
<evidence type="ECO:0000256" key="7">
    <source>
        <dbReference type="PIRSR" id="PIRSR601382-1"/>
    </source>
</evidence>
<dbReference type="InterPro" id="IPR012341">
    <property type="entry name" value="6hp_glycosidase-like_sf"/>
</dbReference>
<organism evidence="13 14">
    <name type="scientific">Wallemia hederae</name>
    <dbReference type="NCBI Taxonomy" id="1540922"/>
    <lineage>
        <taxon>Eukaryota</taxon>
        <taxon>Fungi</taxon>
        <taxon>Dikarya</taxon>
        <taxon>Basidiomycota</taxon>
        <taxon>Wallemiomycotina</taxon>
        <taxon>Wallemiomycetes</taxon>
        <taxon>Wallemiales</taxon>
        <taxon>Wallemiaceae</taxon>
        <taxon>Wallemia</taxon>
    </lineage>
</organism>
<evidence type="ECO:0000256" key="1">
    <source>
        <dbReference type="ARBA" id="ARBA00001913"/>
    </source>
</evidence>
<evidence type="ECO:0000256" key="2">
    <source>
        <dbReference type="ARBA" id="ARBA00004922"/>
    </source>
</evidence>
<evidence type="ECO:0000256" key="10">
    <source>
        <dbReference type="RuleBase" id="RU003844"/>
    </source>
</evidence>
<dbReference type="Gene3D" id="2.40.160.120">
    <property type="match status" value="1"/>
</dbReference>
<comment type="pathway">
    <text evidence="2">Protein modification; protein glycosylation.</text>
</comment>
<dbReference type="InterPro" id="IPR001382">
    <property type="entry name" value="Glyco_hydro_47"/>
</dbReference>
<dbReference type="GO" id="GO:0008289">
    <property type="term" value="F:lipid binding"/>
    <property type="evidence" value="ECO:0007669"/>
    <property type="project" value="InterPro"/>
</dbReference>
<feature type="active site" description="Proton donor" evidence="7">
    <location>
        <position position="766"/>
    </location>
</feature>
<comment type="similarity">
    <text evidence="3 11">Belongs to the glycosyl hydrolase 47 family.</text>
</comment>
<name>A0A4T0FEI1_9BASI</name>
<keyword evidence="8" id="KW-0479">Metal-binding</keyword>
<comment type="similarity">
    <text evidence="4 10">Belongs to the OSBP family.</text>
</comment>
<feature type="binding site" evidence="8">
    <location>
        <position position="892"/>
    </location>
    <ligand>
        <name>Ca(2+)</name>
        <dbReference type="ChEBI" id="CHEBI:29108"/>
    </ligand>
</feature>
<evidence type="ECO:0000256" key="6">
    <source>
        <dbReference type="ARBA" id="ARBA00023157"/>
    </source>
</evidence>
<dbReference type="AlphaFoldDB" id="A0A4T0FEI1"/>
<keyword evidence="11" id="KW-0326">Glycosidase</keyword>
<keyword evidence="5 11" id="KW-0378">Hydrolase</keyword>
<feature type="region of interest" description="Disordered" evidence="12">
    <location>
        <begin position="213"/>
        <end position="237"/>
    </location>
</feature>
<evidence type="ECO:0000256" key="5">
    <source>
        <dbReference type="ARBA" id="ARBA00022801"/>
    </source>
</evidence>
<feature type="active site" evidence="7">
    <location>
        <position position="806"/>
    </location>
</feature>
<dbReference type="Gene3D" id="3.30.70.3490">
    <property type="match status" value="1"/>
</dbReference>
<dbReference type="Pfam" id="PF01532">
    <property type="entry name" value="Glyco_hydro_47"/>
    <property type="match status" value="1"/>
</dbReference>
<dbReference type="Gene3D" id="1.50.10.10">
    <property type="match status" value="1"/>
</dbReference>
<evidence type="ECO:0000256" key="3">
    <source>
        <dbReference type="ARBA" id="ARBA00007658"/>
    </source>
</evidence>
<reference evidence="13 14" key="1">
    <citation type="submission" date="2019-03" db="EMBL/GenBank/DDBJ databases">
        <title>Sequencing 23 genomes of Wallemia ichthyophaga.</title>
        <authorList>
            <person name="Gostincar C."/>
        </authorList>
    </citation>
    <scope>NUCLEOTIDE SEQUENCE [LARGE SCALE GENOMIC DNA]</scope>
    <source>
        <strain evidence="13 14">EXF-5753</strain>
    </source>
</reference>
<dbReference type="InterPro" id="IPR037239">
    <property type="entry name" value="OSBP_sf"/>
</dbReference>
<keyword evidence="6 9" id="KW-1015">Disulfide bond</keyword>
<dbReference type="GO" id="GO:0036503">
    <property type="term" value="P:ERAD pathway"/>
    <property type="evidence" value="ECO:0007669"/>
    <property type="project" value="UniProtKB-ARBA"/>
</dbReference>
<proteinExistence type="inferred from homology"/>
<dbReference type="PANTHER" id="PTHR11742">
    <property type="entry name" value="MANNOSYL-OLIGOSACCHARIDE ALPHA-1,2-MANNOSIDASE-RELATED"/>
    <property type="match status" value="1"/>
</dbReference>
<dbReference type="GO" id="GO:0016020">
    <property type="term" value="C:membrane"/>
    <property type="evidence" value="ECO:0007669"/>
    <property type="project" value="InterPro"/>
</dbReference>
<keyword evidence="14" id="KW-1185">Reference proteome</keyword>
<feature type="active site" description="Proton donor" evidence="7">
    <location>
        <position position="514"/>
    </location>
</feature>
<dbReference type="InterPro" id="IPR018494">
    <property type="entry name" value="Oxysterol-bd_CS"/>
</dbReference>
<evidence type="ECO:0000313" key="13">
    <source>
        <dbReference type="EMBL" id="TIA85655.1"/>
    </source>
</evidence>
<dbReference type="EMBL" id="SPNW01000102">
    <property type="protein sequence ID" value="TIA85655.1"/>
    <property type="molecule type" value="Genomic_DNA"/>
</dbReference>
<dbReference type="InterPro" id="IPR036026">
    <property type="entry name" value="Seven-hairpin_glycosidases"/>
</dbReference>
<dbReference type="PRINTS" id="PR00747">
    <property type="entry name" value="GLYHDRLASE47"/>
</dbReference>
<dbReference type="Pfam" id="PF01237">
    <property type="entry name" value="Oxysterol_BP"/>
    <property type="match status" value="1"/>
</dbReference>
<feature type="disulfide bond" evidence="9">
    <location>
        <begin position="723"/>
        <end position="752"/>
    </location>
</feature>
<keyword evidence="8" id="KW-0106">Calcium</keyword>
<dbReference type="Proteomes" id="UP000310189">
    <property type="component" value="Unassembled WGS sequence"/>
</dbReference>
<feature type="compositionally biased region" description="Basic and acidic residues" evidence="12">
    <location>
        <begin position="216"/>
        <end position="237"/>
    </location>
</feature>
<dbReference type="SUPFAM" id="SSF144000">
    <property type="entry name" value="Oxysterol-binding protein-like"/>
    <property type="match status" value="1"/>
</dbReference>
<gene>
    <name evidence="13" type="ORF">E3P99_03926</name>
</gene>
<dbReference type="OrthoDB" id="14833at2759"/>
<dbReference type="InterPro" id="IPR050749">
    <property type="entry name" value="Glycosyl_Hydrolase_47"/>
</dbReference>
<dbReference type="GO" id="GO:0004571">
    <property type="term" value="F:mannosyl-oligosaccharide 1,2-alpha-mannosidase activity"/>
    <property type="evidence" value="ECO:0007669"/>
    <property type="project" value="InterPro"/>
</dbReference>
<dbReference type="PROSITE" id="PS01013">
    <property type="entry name" value="OSBP"/>
    <property type="match status" value="1"/>
</dbReference>
<dbReference type="SUPFAM" id="SSF48225">
    <property type="entry name" value="Seven-hairpin glycosidases"/>
    <property type="match status" value="1"/>
</dbReference>
<comment type="caution">
    <text evidence="13">The sequence shown here is derived from an EMBL/GenBank/DDBJ whole genome shotgun (WGS) entry which is preliminary data.</text>
</comment>
<evidence type="ECO:0000256" key="9">
    <source>
        <dbReference type="PIRSR" id="PIRSR601382-3"/>
    </source>
</evidence>
<accession>A0A4T0FEI1</accession>
<evidence type="ECO:0000256" key="4">
    <source>
        <dbReference type="ARBA" id="ARBA00008842"/>
    </source>
</evidence>
<dbReference type="GO" id="GO:0005783">
    <property type="term" value="C:endoplasmic reticulum"/>
    <property type="evidence" value="ECO:0007669"/>
    <property type="project" value="TreeGrafter"/>
</dbReference>
<dbReference type="EC" id="3.2.1.-" evidence="11"/>
<protein>
    <recommendedName>
        <fullName evidence="11">alpha-1,2-Mannosidase</fullName>
        <ecNumber evidence="11">3.2.1.-</ecNumber>
    </recommendedName>
</protein>
<dbReference type="GO" id="GO:0005975">
    <property type="term" value="P:carbohydrate metabolic process"/>
    <property type="evidence" value="ECO:0007669"/>
    <property type="project" value="InterPro"/>
</dbReference>
<feature type="active site" evidence="7">
    <location>
        <position position="645"/>
    </location>
</feature>
<dbReference type="InterPro" id="IPR000648">
    <property type="entry name" value="Oxysterol-bd"/>
</dbReference>
<comment type="cofactor">
    <cofactor evidence="1 8">
        <name>Ca(2+)</name>
        <dbReference type="ChEBI" id="CHEBI:29108"/>
    </cofactor>
</comment>
<dbReference type="PANTHER" id="PTHR11742:SF103">
    <property type="entry name" value="ENDOPLASMIC RETICULUM MANNOSIDASE MNL2-RELATED"/>
    <property type="match status" value="1"/>
</dbReference>
<evidence type="ECO:0000313" key="14">
    <source>
        <dbReference type="Proteomes" id="UP000310189"/>
    </source>
</evidence>
<sequence length="945" mass="105916">MGSEKKPLNPILGETFYGSWPDTNGRGQTDLTVEQVSHHPPITAFYIHNEKAGVSLEGHSGQKTSFSAPSIIVKQVGHSVLTVKLEDGSVEEYLITLPRLKIDGILYGKPYIELTEVSYIVGSNGTSATIDYKGKGWLSGKAHSYKASLSKDSTTIAALEGQWTGATKDTKGDLNFDAQIPKEEVNVKPLEEQQVPESRLVWKEVADGIRGGNYDKAGKAKSKIENDQRTKRKDEAAENKKYELKHFNHIEADETYSKLIKQISSTLPSAEDAYKLKPKRHHGDDEDAMLFCYALSPKRSPKTSNIPNNQQSSHLGIGYEKLPIETLDAHWVAFRSRNPPTAIHQLESTQNTTKPLSVAEHYATPSNWQPTISKPFDHEVYTPHDNSTASADLSNLFYKHIPNIQAKFSADANQTETEYRQGVVKNAFLHAWNSYKANAYGFDEVHPISGKPFNISPKKFSKSPFNGWGATIVDNLDTLLIMGLLDEYHEARNHVNEIDFNYVHNPSGELPTFETNIRYLGGLISAYDLSGDGLMLSRAIELADILIHSYNTTSLIPSSVLKPNHPPNEEDYTILAEAGSMILEFTRLSIITGNQNYFNVANKAQEVLFSLRSTISGLLPTHVRLDQETSQTPRSGVFTLGGLSDSYYEYLIKMHRLVNAQLSHYAKHYTKAMESIKDYLIISIPSNIESFSDVAISGEVTSLTLGQHDSEDAILPKWEHLACFSGGMAALGSKLLNRPDDMHLASDLTAGCFDMANNTITGLAPESAIFDLSVREATDVIHSNPPIKHRPYRFRSMSSIHLGRPEIIESIFVMFRLTGDQIWRERAWRMFTSWTRHTYSKYGFSAIENAESERVFKVDNMESFVLAETLKYYYLIFSDPKTISLDDYVLSTEAHPFKLAKITPHSSLSFAQVDANRRGKGTPVQNYLKWIEETRAKKDDLFSFL</sequence>